<dbReference type="Proteomes" id="UP000887579">
    <property type="component" value="Unplaced"/>
</dbReference>
<sequence>MKQKDGHQRHGSDLSANAYSPSTSSNNGLSTNSRNALPGMQPSSSAFDRVKRYGSMRSAELAETLSQFMGPVTADSTRSHQPYDNSLNATPTRKIITSFEKNVINVEDINEELQKIAERIQEVENLGRHVQEKIQSAG</sequence>
<accession>A0AC34FWM4</accession>
<protein>
    <submittedName>
        <fullName evidence="2">Uncharacterized protein</fullName>
    </submittedName>
</protein>
<evidence type="ECO:0000313" key="1">
    <source>
        <dbReference type="Proteomes" id="UP000887579"/>
    </source>
</evidence>
<proteinExistence type="predicted"/>
<organism evidence="1 2">
    <name type="scientific">Panagrolaimus sp. ES5</name>
    <dbReference type="NCBI Taxonomy" id="591445"/>
    <lineage>
        <taxon>Eukaryota</taxon>
        <taxon>Metazoa</taxon>
        <taxon>Ecdysozoa</taxon>
        <taxon>Nematoda</taxon>
        <taxon>Chromadorea</taxon>
        <taxon>Rhabditida</taxon>
        <taxon>Tylenchina</taxon>
        <taxon>Panagrolaimomorpha</taxon>
        <taxon>Panagrolaimoidea</taxon>
        <taxon>Panagrolaimidae</taxon>
        <taxon>Panagrolaimus</taxon>
    </lineage>
</organism>
<evidence type="ECO:0000313" key="2">
    <source>
        <dbReference type="WBParaSite" id="ES5_v2.g21856.t1"/>
    </source>
</evidence>
<name>A0AC34FWM4_9BILA</name>
<dbReference type="WBParaSite" id="ES5_v2.g21856.t1">
    <property type="protein sequence ID" value="ES5_v2.g21856.t1"/>
    <property type="gene ID" value="ES5_v2.g21856"/>
</dbReference>
<reference evidence="2" key="1">
    <citation type="submission" date="2022-11" db="UniProtKB">
        <authorList>
            <consortium name="WormBaseParasite"/>
        </authorList>
    </citation>
    <scope>IDENTIFICATION</scope>
</reference>